<dbReference type="GO" id="GO:0016491">
    <property type="term" value="F:oxidoreductase activity"/>
    <property type="evidence" value="ECO:0007669"/>
    <property type="project" value="UniProtKB-KW"/>
</dbReference>
<evidence type="ECO:0000259" key="1">
    <source>
        <dbReference type="SMART" id="SM00829"/>
    </source>
</evidence>
<proteinExistence type="predicted"/>
<dbReference type="EC" id="1.-.-.-" evidence="2"/>
<dbReference type="RefSeq" id="WP_110110758.1">
    <property type="nucleotide sequence ID" value="NZ_CP122561.1"/>
</dbReference>
<dbReference type="SMART" id="SM00829">
    <property type="entry name" value="PKS_ER"/>
    <property type="match status" value="1"/>
</dbReference>
<dbReference type="InterPro" id="IPR036291">
    <property type="entry name" value="NAD(P)-bd_dom_sf"/>
</dbReference>
<dbReference type="AlphaFoldDB" id="A0AAJ6AGD2"/>
<dbReference type="Pfam" id="PF08240">
    <property type="entry name" value="ADH_N"/>
    <property type="match status" value="1"/>
</dbReference>
<dbReference type="Gene3D" id="3.90.180.10">
    <property type="entry name" value="Medium-chain alcohol dehydrogenases, catalytic domain"/>
    <property type="match status" value="1"/>
</dbReference>
<dbReference type="CDD" id="cd05289">
    <property type="entry name" value="MDR_like_2"/>
    <property type="match status" value="1"/>
</dbReference>
<dbReference type="InterPro" id="IPR011032">
    <property type="entry name" value="GroES-like_sf"/>
</dbReference>
<evidence type="ECO:0000313" key="2">
    <source>
        <dbReference type="EMBL" id="WGH92825.1"/>
    </source>
</evidence>
<dbReference type="SUPFAM" id="SSF51735">
    <property type="entry name" value="NAD(P)-binding Rossmann-fold domains"/>
    <property type="match status" value="1"/>
</dbReference>
<name>A0AAJ6AGD2_9MICC</name>
<organism evidence="2 3">
    <name type="scientific">Auritidibacter ignavus</name>
    <dbReference type="NCBI Taxonomy" id="678932"/>
    <lineage>
        <taxon>Bacteria</taxon>
        <taxon>Bacillati</taxon>
        <taxon>Actinomycetota</taxon>
        <taxon>Actinomycetes</taxon>
        <taxon>Micrococcales</taxon>
        <taxon>Micrococcaceae</taxon>
        <taxon>Auritidibacter</taxon>
    </lineage>
</organism>
<sequence>MQIYGFTRYGGPEVSGVLDVEVPEVTENTVLIRTEASGLNPGDLKVRSGARTGSFPVRFPMAMGREAAGTVVSLGPGLTPEVATQIPVGTRVFGSAAAGVGTLGEYTLLTATSATPIPQGLSAAQACCIPTSVGTAWDGLAELEQAGLSRGETLLVLGAGGGVGSAVTGLATWRGLRVVGVASESKKELVESLGASHVPTGALEAVSDQKSPTIAAVFDTVGGQTLTAAATLLAGDHCPPRIRSVADPALATTLGGSGVTRHRRREIFSRIATQLTQHPTLPVVSEILDWDRVAEAVATVESGHAIGNIVVRVS</sequence>
<dbReference type="SUPFAM" id="SSF50129">
    <property type="entry name" value="GroES-like"/>
    <property type="match status" value="1"/>
</dbReference>
<dbReference type="InterPro" id="IPR052585">
    <property type="entry name" value="Lipid_raft_assoc_Zn_ADH"/>
</dbReference>
<dbReference type="InterPro" id="IPR020843">
    <property type="entry name" value="ER"/>
</dbReference>
<dbReference type="PANTHER" id="PTHR43482">
    <property type="entry name" value="PROTEIN AST1-RELATED"/>
    <property type="match status" value="1"/>
</dbReference>
<dbReference type="EMBL" id="CP122566">
    <property type="protein sequence ID" value="WGH92825.1"/>
    <property type="molecule type" value="Genomic_DNA"/>
</dbReference>
<dbReference type="GeneID" id="83696340"/>
<dbReference type="Gene3D" id="3.40.50.720">
    <property type="entry name" value="NAD(P)-binding Rossmann-like Domain"/>
    <property type="match status" value="1"/>
</dbReference>
<feature type="domain" description="Enoyl reductase (ER)" evidence="1">
    <location>
        <begin position="10"/>
        <end position="311"/>
    </location>
</feature>
<dbReference type="InterPro" id="IPR013154">
    <property type="entry name" value="ADH-like_N"/>
</dbReference>
<keyword evidence="2" id="KW-0560">Oxidoreductase</keyword>
<gene>
    <name evidence="2" type="ORF">QDX21_11070</name>
</gene>
<evidence type="ECO:0000313" key="3">
    <source>
        <dbReference type="Proteomes" id="UP001224674"/>
    </source>
</evidence>
<dbReference type="Pfam" id="PF13602">
    <property type="entry name" value="ADH_zinc_N_2"/>
    <property type="match status" value="1"/>
</dbReference>
<reference evidence="2 3" key="1">
    <citation type="submission" date="2023-03" db="EMBL/GenBank/DDBJ databases">
        <title>Complete genome sequences of several Auritidibacter ignavus strains isolated from ear infections.</title>
        <authorList>
            <person name="Baehr T."/>
            <person name="Baumhoegger A.M."/>
        </authorList>
    </citation>
    <scope>NUCLEOTIDE SEQUENCE [LARGE SCALE GENOMIC DNA]</scope>
    <source>
        <strain evidence="2 3">BABAE-6</strain>
    </source>
</reference>
<keyword evidence="3" id="KW-1185">Reference proteome</keyword>
<accession>A0AAJ6AGD2</accession>
<dbReference type="Proteomes" id="UP001224674">
    <property type="component" value="Chromosome"/>
</dbReference>
<protein>
    <submittedName>
        <fullName evidence="2">NADP-dependent oxidoreductase</fullName>
        <ecNumber evidence="2">1.-.-.-</ecNumber>
    </submittedName>
</protein>
<dbReference type="PANTHER" id="PTHR43482:SF1">
    <property type="entry name" value="PROTEIN AST1-RELATED"/>
    <property type="match status" value="1"/>
</dbReference>